<keyword evidence="2" id="KW-1185">Reference proteome</keyword>
<protein>
    <submittedName>
        <fullName evidence="1">Uncharacterized protein</fullName>
    </submittedName>
</protein>
<comment type="caution">
    <text evidence="1">The sequence shown here is derived from an EMBL/GenBank/DDBJ whole genome shotgun (WGS) entry which is preliminary data.</text>
</comment>
<name>A0ABW1RED2_9LACO</name>
<sequence length="183" mass="20553">MTIAVGIKTSRGSVIATDSRLTMSRKHQLMVTSDHTQKIFQVNNCLIATAGQYNLKFNHHWLSVKEFLLNFAARHAHLTPPALVTALQQEVTYTNLAANDFILISEQNMWQLKAQRLTVTNYSLIGHQAATEQFHQAYAFDITQPLPDLATSLQISLTDFVQHYPQFVKIGGPIQVAYLTNNA</sequence>
<reference evidence="2" key="1">
    <citation type="journal article" date="2019" name="Int. J. Syst. Evol. Microbiol.">
        <title>The Global Catalogue of Microorganisms (GCM) 10K type strain sequencing project: providing services to taxonomists for standard genome sequencing and annotation.</title>
        <authorList>
            <consortium name="The Broad Institute Genomics Platform"/>
            <consortium name="The Broad Institute Genome Sequencing Center for Infectious Disease"/>
            <person name="Wu L."/>
            <person name="Ma J."/>
        </authorList>
    </citation>
    <scope>NUCLEOTIDE SEQUENCE [LARGE SCALE GENOMIC DNA]</scope>
    <source>
        <strain evidence="2">CCM 8904</strain>
    </source>
</reference>
<dbReference type="EMBL" id="JBHSSL010000099">
    <property type="protein sequence ID" value="MFC6171206.1"/>
    <property type="molecule type" value="Genomic_DNA"/>
</dbReference>
<evidence type="ECO:0000313" key="1">
    <source>
        <dbReference type="EMBL" id="MFC6171206.1"/>
    </source>
</evidence>
<dbReference type="Gene3D" id="3.60.20.10">
    <property type="entry name" value="Glutamine Phosphoribosylpyrophosphate, subunit 1, domain 1"/>
    <property type="match status" value="1"/>
</dbReference>
<dbReference type="Proteomes" id="UP001596289">
    <property type="component" value="Unassembled WGS sequence"/>
</dbReference>
<accession>A0ABW1RED2</accession>
<organism evidence="1 2">
    <name type="scientific">Loigolactobacillus jiayinensis</name>
    <dbReference type="NCBI Taxonomy" id="2486016"/>
    <lineage>
        <taxon>Bacteria</taxon>
        <taxon>Bacillati</taxon>
        <taxon>Bacillota</taxon>
        <taxon>Bacilli</taxon>
        <taxon>Lactobacillales</taxon>
        <taxon>Lactobacillaceae</taxon>
        <taxon>Loigolactobacillus</taxon>
    </lineage>
</organism>
<evidence type="ECO:0000313" key="2">
    <source>
        <dbReference type="Proteomes" id="UP001596289"/>
    </source>
</evidence>
<dbReference type="InterPro" id="IPR029055">
    <property type="entry name" value="Ntn_hydrolases_N"/>
</dbReference>
<proteinExistence type="predicted"/>
<gene>
    <name evidence="1" type="ORF">ACFQGP_11655</name>
</gene>
<dbReference type="SUPFAM" id="SSF56235">
    <property type="entry name" value="N-terminal nucleophile aminohydrolases (Ntn hydrolases)"/>
    <property type="match status" value="1"/>
</dbReference>
<dbReference type="RefSeq" id="WP_125553812.1">
    <property type="nucleotide sequence ID" value="NZ_JBHSSL010000099.1"/>
</dbReference>